<accession>A0A1V2IAD2</accession>
<proteinExistence type="predicted"/>
<evidence type="ECO:0008006" key="3">
    <source>
        <dbReference type="Google" id="ProtNLM"/>
    </source>
</evidence>
<sequence length="77" mass="7441">MTSDRAREPGGTQLLWLVAVAAGCLLTWAACAGVGAPSYRTCAAPVPAAPAAQPAAARAVAPGPAAEVPARACGPTS</sequence>
<dbReference type="OrthoDB" id="3218186at2"/>
<dbReference type="EMBL" id="MOMC01000032">
    <property type="protein sequence ID" value="ONH29522.1"/>
    <property type="molecule type" value="Genomic_DNA"/>
</dbReference>
<comment type="caution">
    <text evidence="1">The sequence shown here is derived from an EMBL/GenBank/DDBJ whole genome shotgun (WGS) entry which is preliminary data.</text>
</comment>
<name>A0A1V2IAD2_9ACTN</name>
<gene>
    <name evidence="1" type="ORF">BL253_16840</name>
</gene>
<dbReference type="PROSITE" id="PS51257">
    <property type="entry name" value="PROKAR_LIPOPROTEIN"/>
    <property type="match status" value="1"/>
</dbReference>
<dbReference type="Proteomes" id="UP000188929">
    <property type="component" value="Unassembled WGS sequence"/>
</dbReference>
<organism evidence="1 2">
    <name type="scientific">Pseudofrankia asymbiotica</name>
    <dbReference type="NCBI Taxonomy" id="1834516"/>
    <lineage>
        <taxon>Bacteria</taxon>
        <taxon>Bacillati</taxon>
        <taxon>Actinomycetota</taxon>
        <taxon>Actinomycetes</taxon>
        <taxon>Frankiales</taxon>
        <taxon>Frankiaceae</taxon>
        <taxon>Pseudofrankia</taxon>
    </lineage>
</organism>
<dbReference type="AlphaFoldDB" id="A0A1V2IAD2"/>
<keyword evidence="2" id="KW-1185">Reference proteome</keyword>
<evidence type="ECO:0000313" key="2">
    <source>
        <dbReference type="Proteomes" id="UP000188929"/>
    </source>
</evidence>
<protein>
    <recommendedName>
        <fullName evidence="3">Lipoprotein</fullName>
    </recommendedName>
</protein>
<reference evidence="2" key="1">
    <citation type="submission" date="2016-10" db="EMBL/GenBank/DDBJ databases">
        <title>Frankia sp. NRRL B-16386 Genome sequencing.</title>
        <authorList>
            <person name="Ghodhbane-Gtari F."/>
            <person name="Swanson E."/>
            <person name="Gueddou A."/>
            <person name="Hezbri K."/>
            <person name="Ktari K."/>
            <person name="Nouioui I."/>
            <person name="Morris K."/>
            <person name="Simpson S."/>
            <person name="Abebe-Akele F."/>
            <person name="Thomas K."/>
            <person name="Gtari M."/>
            <person name="Tisa L.S."/>
        </authorList>
    </citation>
    <scope>NUCLEOTIDE SEQUENCE [LARGE SCALE GENOMIC DNA]</scope>
    <source>
        <strain evidence="2">NRRL B-16386</strain>
    </source>
</reference>
<evidence type="ECO:0000313" key="1">
    <source>
        <dbReference type="EMBL" id="ONH29522.1"/>
    </source>
</evidence>
<dbReference type="RefSeq" id="WP_076818062.1">
    <property type="nucleotide sequence ID" value="NZ_MOMC01000032.1"/>
</dbReference>